<dbReference type="InterPro" id="IPR004860">
    <property type="entry name" value="LAGLIDADG_dom"/>
</dbReference>
<dbReference type="SUPFAM" id="SSF55608">
    <property type="entry name" value="Homing endonucleases"/>
    <property type="match status" value="2"/>
</dbReference>
<protein>
    <submittedName>
        <fullName evidence="3">LAGLIDADG endonuclease</fullName>
    </submittedName>
</protein>
<keyword evidence="1" id="KW-0812">Transmembrane</keyword>
<dbReference type="Gene3D" id="3.10.28.10">
    <property type="entry name" value="Homing endonucleases"/>
    <property type="match status" value="1"/>
</dbReference>
<keyword evidence="3" id="KW-0540">Nuclease</keyword>
<geneLocation type="mitochondrion" evidence="3"/>
<keyword evidence="1" id="KW-0472">Membrane</keyword>
<reference evidence="3" key="1">
    <citation type="submission" date="2017-08" db="EMBL/GenBank/DDBJ databases">
        <title>The genome sequence of Bipolaris cookei reveals mechanisms of pathogenesis underlying target leaf spot of sorghum.</title>
        <authorList>
            <person name="Zaccaron A.Z."/>
            <person name="Bluhm B.H."/>
        </authorList>
    </citation>
    <scope>NUCLEOTIDE SEQUENCE</scope>
    <source>
        <strain evidence="3">LSLP18</strain>
    </source>
</reference>
<dbReference type="EMBL" id="MF784482">
    <property type="protein sequence ID" value="ATV95690.1"/>
    <property type="molecule type" value="Genomic_DNA"/>
</dbReference>
<dbReference type="Pfam" id="PF00961">
    <property type="entry name" value="LAGLIDADG_1"/>
    <property type="match status" value="1"/>
</dbReference>
<keyword evidence="3" id="KW-0378">Hydrolase</keyword>
<dbReference type="AlphaFoldDB" id="A0A2H4NRR9"/>
<evidence type="ECO:0000313" key="3">
    <source>
        <dbReference type="EMBL" id="ATV95690.1"/>
    </source>
</evidence>
<keyword evidence="1" id="KW-1133">Transmembrane helix</keyword>
<keyword evidence="3" id="KW-0496">Mitochondrion</keyword>
<dbReference type="GO" id="GO:0004519">
    <property type="term" value="F:endonuclease activity"/>
    <property type="evidence" value="ECO:0007669"/>
    <property type="project" value="UniProtKB-KW"/>
</dbReference>
<evidence type="ECO:0000256" key="1">
    <source>
        <dbReference type="SAM" id="Phobius"/>
    </source>
</evidence>
<dbReference type="PANTHER" id="PTHR37520:SF1">
    <property type="entry name" value="INTRON-ENCODED DNA ENDONUCLEASE AI2A-RELATED"/>
    <property type="match status" value="1"/>
</dbReference>
<dbReference type="InterPro" id="IPR027434">
    <property type="entry name" value="Homing_endonucl"/>
</dbReference>
<proteinExistence type="predicted"/>
<gene>
    <name evidence="3" type="primary">orf341</name>
</gene>
<dbReference type="RefSeq" id="YP_009445524.1">
    <property type="nucleotide sequence ID" value="NC_036417.1"/>
</dbReference>
<sequence length="348" mass="41302">MTYYVVAQLGLNNVYYYAFDYMLETMFLEPLLLFMLYYYLLKIDADRRNLLNISSQNGDVSASFNTCTNIQSAENCKEFSETIRQISYDNNGENSSFFKWFAGIVDGDGNFDLRNINNKLVLKSIRIKLHDRDVRILTYIQNTLHMGRIRADKNKPHSIWIVSTKEEMLFLIKKLNGLVRLKVDSFKKSCEYLNVEYVEANYNISENDPYLAGLVDTDGTIVYNYAGNRIECNLEFENNKYTSKLNLDNVIPHYKPSVAFRESHKSITFKFQSVKGMVFLYDYFMQNRLYSDFKFYRVSKIKRFIEVRDYKNEAKNSTEFKIYSDFILDWIQYRNPLWHKVPFVSKIR</sequence>
<feature type="transmembrane region" description="Helical" evidence="1">
    <location>
        <begin position="21"/>
        <end position="41"/>
    </location>
</feature>
<name>A0A2H4NRR9_9PLEO</name>
<feature type="domain" description="Homing endonuclease LAGLIDADG" evidence="2">
    <location>
        <begin position="102"/>
        <end position="178"/>
    </location>
</feature>
<accession>A0A2H4NRR9</accession>
<organism evidence="3">
    <name type="scientific">Bipolaris cookei</name>
    <dbReference type="NCBI Taxonomy" id="74410"/>
    <lineage>
        <taxon>Eukaryota</taxon>
        <taxon>Fungi</taxon>
        <taxon>Dikarya</taxon>
        <taxon>Ascomycota</taxon>
        <taxon>Pezizomycotina</taxon>
        <taxon>Dothideomycetes</taxon>
        <taxon>Pleosporomycetidae</taxon>
        <taxon>Pleosporales</taxon>
        <taxon>Pleosporineae</taxon>
        <taxon>Pleosporaceae</taxon>
        <taxon>Bipolaris</taxon>
    </lineage>
</organism>
<keyword evidence="3" id="KW-0255">Endonuclease</keyword>
<evidence type="ECO:0000259" key="2">
    <source>
        <dbReference type="Pfam" id="PF00961"/>
    </source>
</evidence>
<dbReference type="GeneID" id="35116776"/>
<dbReference type="PANTHER" id="PTHR37520">
    <property type="entry name" value="INTRON-ENCODED DNA ENDONUCLEASE AI2A-RELATED"/>
    <property type="match status" value="1"/>
</dbReference>